<dbReference type="Proteomes" id="UP000061569">
    <property type="component" value="Chromosome"/>
</dbReference>
<dbReference type="Pfam" id="PF13505">
    <property type="entry name" value="OMP_b-brl"/>
    <property type="match status" value="1"/>
</dbReference>
<dbReference type="InterPro" id="IPR023614">
    <property type="entry name" value="Porin_dom_sf"/>
</dbReference>
<dbReference type="PATRIC" id="fig|69.6.peg.4957"/>
<evidence type="ECO:0000256" key="1">
    <source>
        <dbReference type="ARBA" id="ARBA00022729"/>
    </source>
</evidence>
<accession>A0A0S2DP56</accession>
<protein>
    <recommendedName>
        <fullName evidence="2">Outer membrane protein beta-barrel domain-containing protein</fullName>
    </recommendedName>
</protein>
<dbReference type="NCBIfam" id="NF041455">
    <property type="entry name" value="DSF_Ax21"/>
    <property type="match status" value="1"/>
</dbReference>
<keyword evidence="1" id="KW-0732">Signal</keyword>
<evidence type="ECO:0000313" key="4">
    <source>
        <dbReference type="Proteomes" id="UP000061569"/>
    </source>
</evidence>
<name>A0A0S2DP56_LYSEN</name>
<dbReference type="InterPro" id="IPR026364">
    <property type="entry name" value="Ax21"/>
</dbReference>
<evidence type="ECO:0000259" key="2">
    <source>
        <dbReference type="Pfam" id="PF13505"/>
    </source>
</evidence>
<dbReference type="KEGG" id="lez:GLE_5029"/>
<dbReference type="SUPFAM" id="SSF56935">
    <property type="entry name" value="Porins"/>
    <property type="match status" value="1"/>
</dbReference>
<gene>
    <name evidence="3" type="ORF">GLE_5029</name>
</gene>
<dbReference type="EMBL" id="CP013140">
    <property type="protein sequence ID" value="ALN60370.1"/>
    <property type="molecule type" value="Genomic_DNA"/>
</dbReference>
<dbReference type="Gene3D" id="2.40.160.10">
    <property type="entry name" value="Porin"/>
    <property type="match status" value="1"/>
</dbReference>
<reference evidence="3 4" key="1">
    <citation type="submission" date="2015-11" db="EMBL/GenBank/DDBJ databases">
        <title>Genome sequences of Lysobacter enzymogenes strain C3 and Lysobacter antibioticus ATCC 29479.</title>
        <authorList>
            <person name="Kobayashi D.Y."/>
        </authorList>
    </citation>
    <scope>NUCLEOTIDE SEQUENCE [LARGE SCALE GENOMIC DNA]</scope>
    <source>
        <strain evidence="3 4">C3</strain>
    </source>
</reference>
<dbReference type="InterPro" id="IPR027385">
    <property type="entry name" value="Beta-barrel_OMP"/>
</dbReference>
<evidence type="ECO:0000313" key="3">
    <source>
        <dbReference type="EMBL" id="ALN60370.1"/>
    </source>
</evidence>
<organism evidence="3 4">
    <name type="scientific">Lysobacter enzymogenes</name>
    <dbReference type="NCBI Taxonomy" id="69"/>
    <lineage>
        <taxon>Bacteria</taxon>
        <taxon>Pseudomonadati</taxon>
        <taxon>Pseudomonadota</taxon>
        <taxon>Gammaproteobacteria</taxon>
        <taxon>Lysobacterales</taxon>
        <taxon>Lysobacteraceae</taxon>
        <taxon>Lysobacter</taxon>
    </lineage>
</organism>
<dbReference type="AlphaFoldDB" id="A0A0S2DP56"/>
<sequence>MKRALLALTLAAALPFTASAAEGISYNYVEAGYAKFDAKNKFADSDGWTIAGSYAFHPNFHVFGSYSQQETDSKNLNIDGNVFRIPSTDVDRFNVGLGYNHELSSRVDLVTRIAYEQNKYDFDNALGGGSQKFKGGFVEAGVRGSLAPNWEGYAFAGYQDFDKAERYGDLTKQYDGKFYGRVGTQVKFNQSWGITADAKFVDGGHKEFFIGPRFSF</sequence>
<dbReference type="OrthoDB" id="5974338at2"/>
<proteinExistence type="predicted"/>
<feature type="domain" description="Outer membrane protein beta-barrel" evidence="2">
    <location>
        <begin position="6"/>
        <end position="161"/>
    </location>
</feature>